<gene>
    <name evidence="3" type="ORF">Ddye_007299</name>
</gene>
<dbReference type="InterPro" id="IPR008265">
    <property type="entry name" value="Lipase_GDSL_AS"/>
</dbReference>
<dbReference type="InterPro" id="IPR050592">
    <property type="entry name" value="GDSL_lipolytic_enzyme"/>
</dbReference>
<dbReference type="InterPro" id="IPR036514">
    <property type="entry name" value="SGNH_hydro_sf"/>
</dbReference>
<dbReference type="GO" id="GO:0016298">
    <property type="term" value="F:lipase activity"/>
    <property type="evidence" value="ECO:0007669"/>
    <property type="project" value="InterPro"/>
</dbReference>
<dbReference type="EMBL" id="JANJYI010000002">
    <property type="protein sequence ID" value="KAK2660766.1"/>
    <property type="molecule type" value="Genomic_DNA"/>
</dbReference>
<evidence type="ECO:0000313" key="3">
    <source>
        <dbReference type="EMBL" id="KAK2660766.1"/>
    </source>
</evidence>
<dbReference type="InterPro" id="IPR001087">
    <property type="entry name" value="GDSL"/>
</dbReference>
<keyword evidence="2" id="KW-0732">Signal</keyword>
<comment type="caution">
    <text evidence="3">The sequence shown here is derived from an EMBL/GenBank/DDBJ whole genome shotgun (WGS) entry which is preliminary data.</text>
</comment>
<organism evidence="3 4">
    <name type="scientific">Dipteronia dyeriana</name>
    <dbReference type="NCBI Taxonomy" id="168575"/>
    <lineage>
        <taxon>Eukaryota</taxon>
        <taxon>Viridiplantae</taxon>
        <taxon>Streptophyta</taxon>
        <taxon>Embryophyta</taxon>
        <taxon>Tracheophyta</taxon>
        <taxon>Spermatophyta</taxon>
        <taxon>Magnoliopsida</taxon>
        <taxon>eudicotyledons</taxon>
        <taxon>Gunneridae</taxon>
        <taxon>Pentapetalae</taxon>
        <taxon>rosids</taxon>
        <taxon>malvids</taxon>
        <taxon>Sapindales</taxon>
        <taxon>Sapindaceae</taxon>
        <taxon>Hippocastanoideae</taxon>
        <taxon>Acereae</taxon>
        <taxon>Dipteronia</taxon>
    </lineage>
</organism>
<reference evidence="3" key="1">
    <citation type="journal article" date="2023" name="Plant J.">
        <title>Genome sequences and population genomics provide insights into the demographic history, inbreeding, and mutation load of two 'living fossil' tree species of Dipteronia.</title>
        <authorList>
            <person name="Feng Y."/>
            <person name="Comes H.P."/>
            <person name="Chen J."/>
            <person name="Zhu S."/>
            <person name="Lu R."/>
            <person name="Zhang X."/>
            <person name="Li P."/>
            <person name="Qiu J."/>
            <person name="Olsen K.M."/>
            <person name="Qiu Y."/>
        </authorList>
    </citation>
    <scope>NUCLEOTIDE SEQUENCE</scope>
    <source>
        <strain evidence="3">KIB01</strain>
    </source>
</reference>
<comment type="similarity">
    <text evidence="1">Belongs to the 'GDSL' lipolytic enzyme family.</text>
</comment>
<keyword evidence="4" id="KW-1185">Reference proteome</keyword>
<dbReference type="Pfam" id="PF00657">
    <property type="entry name" value="Lipase_GDSL"/>
    <property type="match status" value="4"/>
</dbReference>
<dbReference type="CDD" id="cd01837">
    <property type="entry name" value="SGNH_plant_lipase_like"/>
    <property type="match status" value="3"/>
</dbReference>
<evidence type="ECO:0000256" key="1">
    <source>
        <dbReference type="ARBA" id="ARBA00008668"/>
    </source>
</evidence>
<dbReference type="GO" id="GO:0006629">
    <property type="term" value="P:lipid metabolic process"/>
    <property type="evidence" value="ECO:0007669"/>
    <property type="project" value="InterPro"/>
</dbReference>
<dbReference type="PANTHER" id="PTHR45642:SF150">
    <property type="entry name" value="GDSL ESTERASE_LIPASE EXL3"/>
    <property type="match status" value="1"/>
</dbReference>
<evidence type="ECO:0008006" key="5">
    <source>
        <dbReference type="Google" id="ProtNLM"/>
    </source>
</evidence>
<name>A0AAD9XJK4_9ROSI</name>
<sequence>MSKLFSSPPSSSSTLMLSVCVLAFFYTTKALVKLPPNETIPAVIVFGDSIVDTGNNNNLKTVVKCNFPPYGKDFQGGIPTGRFCNGKVPSDLLAEELGIKELVPAYMDPTLSPGDLLTGVCFASGGSGYDPLTPKLVSVISLSDQIEYFKEYIVKLKMLVGEDRTNFILAKSLFLVVAGSNDIANTYFDLRVQKSHYDIPAYTDLMANSASDFLKELYGLGARRVAVFSAPPIGCVPSQRTLAGGIVRECVEDHNQAAILFNKKLSSKLDSLSGSLSNSKIIYIDVYKPLLDIIQNPKKYGFEVANKGCCGTGELEVAVLCNQLSSTTCSDDSSYIFWDSYHPTEKTYRALVYPLIRKYSLSMKLSSSSSSSSIFLSSLFVFFLFRRVEAVGNNTFPAVIMFGDSIVDTGNNNNLKSPTKSNFPPYGKDFMGGVPTGRFSNGKVPSDFLVEELGIKELLPAYLDPNLKPEDLLTGVSFASGGCGYDPATANLEVATPLFNQLQQFQEYKEKLKVIAGEEGTNTLLSKSLFAVVASSNDIANTYFNFRIREFQFDLVTYTDLLVGSASTFLQQLYGVGARRIAVFGAPPLGCLPSTRTLAGGVSRKECVEIYNQAAQLFNSKLSAQIDSLNSNIPEAELVYVDIYNPLLDLIQNFNNFGFEVVDKGCCGTGTVEASILCNQLSPHTCTDVSVYVFWDSFHPSERAYKILVSNVIKKYKKRTNTILTKGLFGVVASSNDIANIYFDTHIRQFQYNIFTYTDFLVRSASTFIQVNFMVHSCHTDLVILCQELYGLGVRKIAVFGAPPLGCLPSSKTFAGEIISREKCVEVYNQAARLFSDKLSAEVDRLNGNLADVKLVYFDIYNPLLDLIQNPKKYDSIVDTGNNNYVLTVAKCNFPPYGKDFIGGKATGRFCNGKVPPDFVVEKLGIKELLPPYLDPNLKPEDLLTGVSFASGASGYDSLTSELVSALSLDDQLNLFREYIEKLKKISGEGRTNTILTKSLFGVVASSNDIANLYYNFHIRDWQYNISTYSDFLVGSASTFLQEIYGLGARKIIVFGAPPLGCLPSTKTLAGEIFSRKGCVENCNQGSELFNKKLSAEIEKLDSNLPHAKIVYIDIYSPMFDMMQNPNKYGFEIVDNGCCGTGTFEASFLCNSFSLNTCTNASSYLFWDSYHPTERAYKILVSHLLKKYIHNLL</sequence>
<protein>
    <recommendedName>
        <fullName evidence="5">GDSL esterase/lipase EXL3</fullName>
    </recommendedName>
</protein>
<proteinExistence type="inferred from homology"/>
<dbReference type="Proteomes" id="UP001280121">
    <property type="component" value="Unassembled WGS sequence"/>
</dbReference>
<dbReference type="InterPro" id="IPR035669">
    <property type="entry name" value="SGNH_plant_lipase-like"/>
</dbReference>
<dbReference type="PANTHER" id="PTHR45642">
    <property type="entry name" value="GDSL ESTERASE/LIPASE EXL3"/>
    <property type="match status" value="1"/>
</dbReference>
<feature type="signal peptide" evidence="2">
    <location>
        <begin position="1"/>
        <end position="30"/>
    </location>
</feature>
<dbReference type="FunFam" id="3.40.50.1110:FF:000003">
    <property type="entry name" value="GDSL esterase/lipase APG"/>
    <property type="match status" value="3"/>
</dbReference>
<evidence type="ECO:0000313" key="4">
    <source>
        <dbReference type="Proteomes" id="UP001280121"/>
    </source>
</evidence>
<dbReference type="AlphaFoldDB" id="A0AAD9XJK4"/>
<feature type="chain" id="PRO_5041921065" description="GDSL esterase/lipase EXL3" evidence="2">
    <location>
        <begin position="31"/>
        <end position="1193"/>
    </location>
</feature>
<evidence type="ECO:0000256" key="2">
    <source>
        <dbReference type="SAM" id="SignalP"/>
    </source>
</evidence>
<dbReference type="PROSITE" id="PS01098">
    <property type="entry name" value="LIPASE_GDSL_SER"/>
    <property type="match status" value="2"/>
</dbReference>
<accession>A0AAD9XJK4</accession>
<dbReference type="Gene3D" id="3.40.50.1110">
    <property type="entry name" value="SGNH hydrolase"/>
    <property type="match status" value="3"/>
</dbReference>